<dbReference type="Pfam" id="PF00512">
    <property type="entry name" value="HisKA"/>
    <property type="match status" value="1"/>
</dbReference>
<comment type="subcellular location">
    <subcellularLocation>
        <location evidence="2">Membrane</location>
    </subcellularLocation>
</comment>
<evidence type="ECO:0000256" key="6">
    <source>
        <dbReference type="ARBA" id="ARBA00022692"/>
    </source>
</evidence>
<dbReference type="InterPro" id="IPR005467">
    <property type="entry name" value="His_kinase_dom"/>
</dbReference>
<dbReference type="GO" id="GO:0000155">
    <property type="term" value="F:phosphorelay sensor kinase activity"/>
    <property type="evidence" value="ECO:0007669"/>
    <property type="project" value="InterPro"/>
</dbReference>
<dbReference type="AlphaFoldDB" id="A0A1X7BRW9"/>
<feature type="transmembrane region" description="Helical" evidence="11">
    <location>
        <begin position="37"/>
        <end position="56"/>
    </location>
</feature>
<evidence type="ECO:0000256" key="11">
    <source>
        <dbReference type="SAM" id="Phobius"/>
    </source>
</evidence>
<keyword evidence="5 14" id="KW-0808">Transferase</keyword>
<feature type="coiled-coil region" evidence="10">
    <location>
        <begin position="365"/>
        <end position="395"/>
    </location>
</feature>
<dbReference type="CDD" id="cd16922">
    <property type="entry name" value="HATPase_EvgS-ArcB-TorS-like"/>
    <property type="match status" value="1"/>
</dbReference>
<keyword evidence="4" id="KW-0597">Phosphoprotein</keyword>
<dbReference type="SMART" id="SM00388">
    <property type="entry name" value="HisKA"/>
    <property type="match status" value="1"/>
</dbReference>
<evidence type="ECO:0000256" key="9">
    <source>
        <dbReference type="ARBA" id="ARBA00023136"/>
    </source>
</evidence>
<dbReference type="Pfam" id="PF03924">
    <property type="entry name" value="CHASE"/>
    <property type="match status" value="1"/>
</dbReference>
<dbReference type="Proteomes" id="UP000193224">
    <property type="component" value="Unassembled WGS sequence"/>
</dbReference>
<dbReference type="InterPro" id="IPR003594">
    <property type="entry name" value="HATPase_dom"/>
</dbReference>
<keyword evidence="10" id="KW-0175">Coiled coil</keyword>
<keyword evidence="6 11" id="KW-0812">Transmembrane</keyword>
<dbReference type="EC" id="2.7.13.3" evidence="3"/>
<evidence type="ECO:0000256" key="4">
    <source>
        <dbReference type="ARBA" id="ARBA00022553"/>
    </source>
</evidence>
<organism evidence="14 15">
    <name type="scientific">Roseovarius aestuarii</name>
    <dbReference type="NCBI Taxonomy" id="475083"/>
    <lineage>
        <taxon>Bacteria</taxon>
        <taxon>Pseudomonadati</taxon>
        <taxon>Pseudomonadota</taxon>
        <taxon>Alphaproteobacteria</taxon>
        <taxon>Rhodobacterales</taxon>
        <taxon>Roseobacteraceae</taxon>
        <taxon>Roseovarius</taxon>
    </lineage>
</organism>
<name>A0A1X7BRW9_9RHOB</name>
<dbReference type="InterPro" id="IPR036890">
    <property type="entry name" value="HATPase_C_sf"/>
</dbReference>
<dbReference type="SMART" id="SM01079">
    <property type="entry name" value="CHASE"/>
    <property type="match status" value="1"/>
</dbReference>
<dbReference type="PANTHER" id="PTHR43047">
    <property type="entry name" value="TWO-COMPONENT HISTIDINE PROTEIN KINASE"/>
    <property type="match status" value="1"/>
</dbReference>
<dbReference type="CDD" id="cd00082">
    <property type="entry name" value="HisKA"/>
    <property type="match status" value="1"/>
</dbReference>
<reference evidence="14 15" key="1">
    <citation type="submission" date="2017-03" db="EMBL/GenBank/DDBJ databases">
        <authorList>
            <person name="Afonso C.L."/>
            <person name="Miller P.J."/>
            <person name="Scott M.A."/>
            <person name="Spackman E."/>
            <person name="Goraichik I."/>
            <person name="Dimitrov K.M."/>
            <person name="Suarez D.L."/>
            <person name="Swayne D.E."/>
        </authorList>
    </citation>
    <scope>NUCLEOTIDE SEQUENCE [LARGE SCALE GENOMIC DNA]</scope>
    <source>
        <strain evidence="14 15">CECT 7745</strain>
    </source>
</reference>
<evidence type="ECO:0000259" key="13">
    <source>
        <dbReference type="PROSITE" id="PS50839"/>
    </source>
</evidence>
<evidence type="ECO:0000259" key="12">
    <source>
        <dbReference type="PROSITE" id="PS50109"/>
    </source>
</evidence>
<dbReference type="PROSITE" id="PS50109">
    <property type="entry name" value="HIS_KIN"/>
    <property type="match status" value="1"/>
</dbReference>
<evidence type="ECO:0000256" key="2">
    <source>
        <dbReference type="ARBA" id="ARBA00004370"/>
    </source>
</evidence>
<evidence type="ECO:0000256" key="10">
    <source>
        <dbReference type="SAM" id="Coils"/>
    </source>
</evidence>
<evidence type="ECO:0000256" key="3">
    <source>
        <dbReference type="ARBA" id="ARBA00012438"/>
    </source>
</evidence>
<evidence type="ECO:0000313" key="14">
    <source>
        <dbReference type="EMBL" id="SMC12260.1"/>
    </source>
</evidence>
<keyword evidence="8 11" id="KW-1133">Transmembrane helix</keyword>
<evidence type="ECO:0000256" key="7">
    <source>
        <dbReference type="ARBA" id="ARBA00022777"/>
    </source>
</evidence>
<dbReference type="SUPFAM" id="SSF55874">
    <property type="entry name" value="ATPase domain of HSP90 chaperone/DNA topoisomerase II/histidine kinase"/>
    <property type="match status" value="1"/>
</dbReference>
<keyword evidence="7 14" id="KW-0418">Kinase</keyword>
<keyword evidence="15" id="KW-1185">Reference proteome</keyword>
<dbReference type="EMBL" id="FWXB01000006">
    <property type="protein sequence ID" value="SMC12260.1"/>
    <property type="molecule type" value="Genomic_DNA"/>
</dbReference>
<dbReference type="SMART" id="SM00387">
    <property type="entry name" value="HATPase_c"/>
    <property type="match status" value="1"/>
</dbReference>
<evidence type="ECO:0000256" key="5">
    <source>
        <dbReference type="ARBA" id="ARBA00022679"/>
    </source>
</evidence>
<dbReference type="Pfam" id="PF02518">
    <property type="entry name" value="HATPase_c"/>
    <property type="match status" value="1"/>
</dbReference>
<dbReference type="PROSITE" id="PS50839">
    <property type="entry name" value="CHASE"/>
    <property type="match status" value="1"/>
</dbReference>
<dbReference type="SUPFAM" id="SSF47384">
    <property type="entry name" value="Homodimeric domain of signal transducing histidine kinase"/>
    <property type="match status" value="1"/>
</dbReference>
<protein>
    <recommendedName>
        <fullName evidence="3">histidine kinase</fullName>
        <ecNumber evidence="3">2.7.13.3</ecNumber>
    </recommendedName>
</protein>
<dbReference type="Gene3D" id="3.30.450.350">
    <property type="entry name" value="CHASE domain"/>
    <property type="match status" value="1"/>
</dbReference>
<dbReference type="InterPro" id="IPR004358">
    <property type="entry name" value="Sig_transdc_His_kin-like_C"/>
</dbReference>
<accession>A0A1X7BRW9</accession>
<keyword evidence="9 11" id="KW-0472">Membrane</keyword>
<dbReference type="PRINTS" id="PR00344">
    <property type="entry name" value="BCTRLSENSOR"/>
</dbReference>
<dbReference type="Gene3D" id="3.30.565.10">
    <property type="entry name" value="Histidine kinase-like ATPase, C-terminal domain"/>
    <property type="match status" value="1"/>
</dbReference>
<dbReference type="Gene3D" id="1.10.287.130">
    <property type="match status" value="1"/>
</dbReference>
<gene>
    <name evidence="14" type="primary">luxQ_2</name>
    <name evidence="14" type="ORF">ROA7745_02084</name>
</gene>
<feature type="transmembrane region" description="Helical" evidence="11">
    <location>
        <begin position="331"/>
        <end position="350"/>
    </location>
</feature>
<dbReference type="RefSeq" id="WP_085800206.1">
    <property type="nucleotide sequence ID" value="NZ_FWXB01000006.1"/>
</dbReference>
<evidence type="ECO:0000256" key="8">
    <source>
        <dbReference type="ARBA" id="ARBA00022989"/>
    </source>
</evidence>
<dbReference type="InterPro" id="IPR006189">
    <property type="entry name" value="CHASE_dom"/>
</dbReference>
<proteinExistence type="predicted"/>
<dbReference type="GO" id="GO:0016020">
    <property type="term" value="C:membrane"/>
    <property type="evidence" value="ECO:0007669"/>
    <property type="project" value="UniProtKB-SubCell"/>
</dbReference>
<dbReference type="OrthoDB" id="7179697at2"/>
<dbReference type="InterPro" id="IPR003661">
    <property type="entry name" value="HisK_dim/P_dom"/>
</dbReference>
<sequence>MNKEATAPLHIERAMGIPPDIVQREKQALEKHSRLRFVHWLAVVLSLVLTISIWHYSRVQVALRTEARFDHAANQTEGLIRERLKKYELALWAGVSALKTHDNDVDLARWRTFSNDLEIEHRYPGINGIGVIHQVAPEDLQAYLERERRDRPDYRIHPPHDGDIFQPITYIEPVDINLEAVGLDMVHETNRHTSLNQARDTDTAQITGPIILVQDKGRTPGFLFFAPFYDSEDHETLQSRRASFAGAVYAPFVVKKLMSGVLDKDRRLTMIRITDGDEIIYDEIHAEDADYDDDSLGKKRITMQLYGREWTLDIRAGLDFRANNAGFESTALLIAGIIIDLALLSLFFLLSRANRRGLRFADMATEALNAESRALQDTNRKLEIAHAEAESASEMKSVFLSTMSHEVRTPLTAISGILVLLERAGLPQQQNKLVQAGKMASDKLMKLLTDVLDSSRLEADALELWEREVAVKPLVEEWRTLAEGMIEKLQKDIVVVTDISIDTPATIIIDDIRLSQVLNNLMDNAIRFTETGTITISTSAEGRAPGQMTSIVISLADTGAGIAEDDLAVIFERFRQVDGSLTRTRGGAGLGLAISYELIELMEGDLSVSSQLGKGTCFELRLPIRGVTKKGGDRA</sequence>
<dbReference type="InterPro" id="IPR036097">
    <property type="entry name" value="HisK_dim/P_sf"/>
</dbReference>
<evidence type="ECO:0000256" key="1">
    <source>
        <dbReference type="ARBA" id="ARBA00000085"/>
    </source>
</evidence>
<dbReference type="InterPro" id="IPR042240">
    <property type="entry name" value="CHASE_sf"/>
</dbReference>
<feature type="domain" description="Histidine kinase" evidence="12">
    <location>
        <begin position="402"/>
        <end position="626"/>
    </location>
</feature>
<evidence type="ECO:0000313" key="15">
    <source>
        <dbReference type="Proteomes" id="UP000193224"/>
    </source>
</evidence>
<comment type="catalytic activity">
    <reaction evidence="1">
        <text>ATP + protein L-histidine = ADP + protein N-phospho-L-histidine.</text>
        <dbReference type="EC" id="2.7.13.3"/>
    </reaction>
</comment>
<feature type="domain" description="CHASE" evidence="13">
    <location>
        <begin position="101"/>
        <end position="282"/>
    </location>
</feature>